<keyword evidence="5" id="KW-1185">Reference proteome</keyword>
<feature type="transmembrane region" description="Helical" evidence="3">
    <location>
        <begin position="178"/>
        <end position="197"/>
    </location>
</feature>
<keyword evidence="3" id="KW-1133">Transmembrane helix</keyword>
<sequence length="585" mass="65060">MSLVQHVSALEGVDRAPEPELAEPLDSTYEGFEPIHRKISYDLFPPPVEVTESIQATPQYSVPTAKRIVQVAITILACWFGSGIIFGYAALKPVLVAQGVYRELCPVKDLEGGGDTCYEQELRLNLFFTVGSITANVSALPVGSILDRYGSRVCGFAACVILAAGSLLMGYSFSNPHFNGYIAANFLLALGGTFLFVPSFQIANAFPKYAGTIVALVTGAFDASAAIYLFYRVLFEASNRAFTPDKFFLGYTIVPALVFLALITIMPSHDYQTPHQLEAKIEKAEDPTQDIHDSDDEIESYDELRRVRRERAERRKRKLRKLDKVLGDEDTRKQREQNEEERQEVSAVWGVLHGQPAHAQMATPWFVLITLMTVLQMLRMNYFIATIRSQYDYMLDEEKGIEINNFFDVALPVGGVISTPFIGLLLDHLSVPCTLAIIVVLTTFIGILNSIPTLWTGYLTVILFVLVRPLYYSAMSDYATKVFGFATFGRVYGTIICFSGLVNFSQYGLDALTHGPFNSNPIPINIFLAGTGFVVGFILVSFVATAGNRIRARQREDAEDQERLRLLIPEESEEEEEGGEYGALR</sequence>
<feature type="transmembrane region" description="Helical" evidence="3">
    <location>
        <begin position="209"/>
        <end position="231"/>
    </location>
</feature>
<feature type="transmembrane region" description="Helical" evidence="3">
    <location>
        <begin position="153"/>
        <end position="172"/>
    </location>
</feature>
<protein>
    <submittedName>
        <fullName evidence="4">Major facilitator superfamily domain-containing protein</fullName>
    </submittedName>
</protein>
<dbReference type="Proteomes" id="UP001610334">
    <property type="component" value="Unassembled WGS sequence"/>
</dbReference>
<feature type="transmembrane region" description="Helical" evidence="3">
    <location>
        <begin position="365"/>
        <end position="385"/>
    </location>
</feature>
<dbReference type="PANTHER" id="PTHR20772:SF4">
    <property type="entry name" value="HYPOTHETICAL AMINO ACID TRANSPORTER (EUROFUNG)"/>
    <property type="match status" value="1"/>
</dbReference>
<dbReference type="EMBL" id="JBFXLT010000065">
    <property type="protein sequence ID" value="KAL2810925.1"/>
    <property type="molecule type" value="Genomic_DNA"/>
</dbReference>
<evidence type="ECO:0000256" key="2">
    <source>
        <dbReference type="SAM" id="MobiDB-lite"/>
    </source>
</evidence>
<dbReference type="InterPro" id="IPR036259">
    <property type="entry name" value="MFS_trans_sf"/>
</dbReference>
<dbReference type="InterPro" id="IPR011701">
    <property type="entry name" value="MFS"/>
</dbReference>
<feature type="transmembrane region" description="Helical" evidence="3">
    <location>
        <begin position="522"/>
        <end position="545"/>
    </location>
</feature>
<evidence type="ECO:0000313" key="5">
    <source>
        <dbReference type="Proteomes" id="UP001610334"/>
    </source>
</evidence>
<feature type="transmembrane region" description="Helical" evidence="3">
    <location>
        <begin position="68"/>
        <end position="91"/>
    </location>
</feature>
<reference evidence="4 5" key="1">
    <citation type="submission" date="2024-07" db="EMBL/GenBank/DDBJ databases">
        <title>Section-level genome sequencing and comparative genomics of Aspergillus sections Usti and Cavernicolus.</title>
        <authorList>
            <consortium name="Lawrence Berkeley National Laboratory"/>
            <person name="Nybo J.L."/>
            <person name="Vesth T.C."/>
            <person name="Theobald S."/>
            <person name="Frisvad J.C."/>
            <person name="Larsen T.O."/>
            <person name="Kjaerboelling I."/>
            <person name="Rothschild-Mancinelli K."/>
            <person name="Lyhne E.K."/>
            <person name="Kogle M.E."/>
            <person name="Barry K."/>
            <person name="Clum A."/>
            <person name="Na H."/>
            <person name="Ledsgaard L."/>
            <person name="Lin J."/>
            <person name="Lipzen A."/>
            <person name="Kuo A."/>
            <person name="Riley R."/>
            <person name="Mondo S."/>
            <person name="Labutti K."/>
            <person name="Haridas S."/>
            <person name="Pangalinan J."/>
            <person name="Salamov A.A."/>
            <person name="Simmons B.A."/>
            <person name="Magnuson J.K."/>
            <person name="Chen J."/>
            <person name="Drula E."/>
            <person name="Henrissat B."/>
            <person name="Wiebenga A."/>
            <person name="Lubbers R.J."/>
            <person name="Gomes A.C."/>
            <person name="Makela M.R."/>
            <person name="Stajich J."/>
            <person name="Grigoriev I.V."/>
            <person name="Mortensen U.H."/>
            <person name="De Vries R.P."/>
            <person name="Baker S.E."/>
            <person name="Andersen M.R."/>
        </authorList>
    </citation>
    <scope>NUCLEOTIDE SEQUENCE [LARGE SCALE GENOMIC DNA]</scope>
    <source>
        <strain evidence="4 5">CBS 588.65</strain>
    </source>
</reference>
<comment type="subcellular location">
    <subcellularLocation>
        <location evidence="1">Membrane</location>
        <topology evidence="1">Multi-pass membrane protein</topology>
    </subcellularLocation>
</comment>
<evidence type="ECO:0000313" key="4">
    <source>
        <dbReference type="EMBL" id="KAL2810925.1"/>
    </source>
</evidence>
<feature type="transmembrane region" description="Helical" evidence="3">
    <location>
        <begin position="247"/>
        <end position="266"/>
    </location>
</feature>
<dbReference type="SUPFAM" id="SSF103473">
    <property type="entry name" value="MFS general substrate transporter"/>
    <property type="match status" value="1"/>
</dbReference>
<dbReference type="PANTHER" id="PTHR20772">
    <property type="entry name" value="PROTEIN FMP42"/>
    <property type="match status" value="1"/>
</dbReference>
<evidence type="ECO:0000256" key="3">
    <source>
        <dbReference type="SAM" id="Phobius"/>
    </source>
</evidence>
<organism evidence="4 5">
    <name type="scientific">Aspergillus granulosus</name>
    <dbReference type="NCBI Taxonomy" id="176169"/>
    <lineage>
        <taxon>Eukaryota</taxon>
        <taxon>Fungi</taxon>
        <taxon>Dikarya</taxon>
        <taxon>Ascomycota</taxon>
        <taxon>Pezizomycotina</taxon>
        <taxon>Eurotiomycetes</taxon>
        <taxon>Eurotiomycetidae</taxon>
        <taxon>Eurotiales</taxon>
        <taxon>Aspergillaceae</taxon>
        <taxon>Aspergillus</taxon>
        <taxon>Aspergillus subgen. Nidulantes</taxon>
    </lineage>
</organism>
<dbReference type="InterPro" id="IPR052599">
    <property type="entry name" value="SLC43A_AATransporter"/>
</dbReference>
<feature type="transmembrane region" description="Helical" evidence="3">
    <location>
        <begin position="405"/>
        <end position="426"/>
    </location>
</feature>
<comment type="caution">
    <text evidence="4">The sequence shown here is derived from an EMBL/GenBank/DDBJ whole genome shotgun (WGS) entry which is preliminary data.</text>
</comment>
<feature type="compositionally biased region" description="Acidic residues" evidence="2">
    <location>
        <begin position="570"/>
        <end position="579"/>
    </location>
</feature>
<evidence type="ECO:0000256" key="1">
    <source>
        <dbReference type="ARBA" id="ARBA00004141"/>
    </source>
</evidence>
<feature type="region of interest" description="Disordered" evidence="2">
    <location>
        <begin position="563"/>
        <end position="585"/>
    </location>
</feature>
<accession>A0ABR4H634</accession>
<keyword evidence="3" id="KW-0472">Membrane</keyword>
<proteinExistence type="predicted"/>
<keyword evidence="3" id="KW-0812">Transmembrane</keyword>
<dbReference type="Pfam" id="PF07690">
    <property type="entry name" value="MFS_1"/>
    <property type="match status" value="1"/>
</dbReference>
<dbReference type="Gene3D" id="1.20.1250.20">
    <property type="entry name" value="MFS general substrate transporter like domains"/>
    <property type="match status" value="1"/>
</dbReference>
<gene>
    <name evidence="4" type="ORF">BJX63DRAFT_301961</name>
</gene>
<feature type="transmembrane region" description="Helical" evidence="3">
    <location>
        <begin position="482"/>
        <end position="502"/>
    </location>
</feature>
<feature type="transmembrane region" description="Helical" evidence="3">
    <location>
        <begin position="433"/>
        <end position="451"/>
    </location>
</feature>
<name>A0ABR4H634_9EURO</name>